<dbReference type="Pfam" id="PF13843">
    <property type="entry name" value="DDE_Tnp_1_7"/>
    <property type="match status" value="1"/>
</dbReference>
<dbReference type="InterPro" id="IPR029526">
    <property type="entry name" value="PGBD"/>
</dbReference>
<accession>A0A317SDE8</accession>
<reference evidence="2 3" key="1">
    <citation type="submission" date="2018-03" db="EMBL/GenBank/DDBJ databases">
        <title>Genomes of Pezizomycetes fungi and the evolution of truffles.</title>
        <authorList>
            <person name="Murat C."/>
            <person name="Payen T."/>
            <person name="Noel B."/>
            <person name="Kuo A."/>
            <person name="Martin F.M."/>
        </authorList>
    </citation>
    <scope>NUCLEOTIDE SEQUENCE [LARGE SCALE GENOMIC DNA]</scope>
    <source>
        <strain evidence="2">091103-1</strain>
    </source>
</reference>
<name>A0A317SDE8_9PEZI</name>
<dbReference type="Proteomes" id="UP000246991">
    <property type="component" value="Unassembled WGS sequence"/>
</dbReference>
<dbReference type="EMBL" id="PYWC01000195">
    <property type="protein sequence ID" value="PWW71596.1"/>
    <property type="molecule type" value="Genomic_DNA"/>
</dbReference>
<gene>
    <name evidence="2" type="ORF">C7212DRAFT_54518</name>
</gene>
<proteinExistence type="predicted"/>
<feature type="domain" description="PiggyBac transposable element-derived protein" evidence="1">
    <location>
        <begin position="3"/>
        <end position="80"/>
    </location>
</feature>
<protein>
    <recommendedName>
        <fullName evidence="1">PiggyBac transposable element-derived protein domain-containing protein</fullName>
    </recommendedName>
</protein>
<keyword evidence="3" id="KW-1185">Reference proteome</keyword>
<evidence type="ECO:0000259" key="1">
    <source>
        <dbReference type="Pfam" id="PF13843"/>
    </source>
</evidence>
<evidence type="ECO:0000313" key="2">
    <source>
        <dbReference type="EMBL" id="PWW71596.1"/>
    </source>
</evidence>
<dbReference type="OrthoDB" id="2431486at2759"/>
<feature type="non-terminal residue" evidence="2">
    <location>
        <position position="80"/>
    </location>
</feature>
<sequence length="80" mass="9342">FILYCDNYFSNIPLFKALREYSIVACSTGRPNSSRYPCTLKFNRHSSHLPWNTLSGVVLNNVLTIVWQDKNVVRFLTTYH</sequence>
<organism evidence="2 3">
    <name type="scientific">Tuber magnatum</name>
    <name type="common">white Piedmont truffle</name>
    <dbReference type="NCBI Taxonomy" id="42249"/>
    <lineage>
        <taxon>Eukaryota</taxon>
        <taxon>Fungi</taxon>
        <taxon>Dikarya</taxon>
        <taxon>Ascomycota</taxon>
        <taxon>Pezizomycotina</taxon>
        <taxon>Pezizomycetes</taxon>
        <taxon>Pezizales</taxon>
        <taxon>Tuberaceae</taxon>
        <taxon>Tuber</taxon>
    </lineage>
</organism>
<feature type="non-terminal residue" evidence="2">
    <location>
        <position position="1"/>
    </location>
</feature>
<comment type="caution">
    <text evidence="2">The sequence shown here is derived from an EMBL/GenBank/DDBJ whole genome shotgun (WGS) entry which is preliminary data.</text>
</comment>
<dbReference type="AlphaFoldDB" id="A0A317SDE8"/>
<evidence type="ECO:0000313" key="3">
    <source>
        <dbReference type="Proteomes" id="UP000246991"/>
    </source>
</evidence>